<name>A0ABU1FBU2_9RHOB</name>
<dbReference type="RefSeq" id="WP_310458496.1">
    <property type="nucleotide sequence ID" value="NZ_JAVKPH010000024.1"/>
</dbReference>
<dbReference type="EMBL" id="JAVKPH010000024">
    <property type="protein sequence ID" value="MDR5654329.1"/>
    <property type="molecule type" value="Genomic_DNA"/>
</dbReference>
<keyword evidence="5" id="KW-1185">Reference proteome</keyword>
<dbReference type="InterPro" id="IPR011055">
    <property type="entry name" value="Dup_hybrid_motif"/>
</dbReference>
<organism evidence="4 5">
    <name type="scientific">Ruixingdingia sedimenti</name>
    <dbReference type="NCBI Taxonomy" id="3073604"/>
    <lineage>
        <taxon>Bacteria</taxon>
        <taxon>Pseudomonadati</taxon>
        <taxon>Pseudomonadota</taxon>
        <taxon>Alphaproteobacteria</taxon>
        <taxon>Rhodobacterales</taxon>
        <taxon>Paracoccaceae</taxon>
        <taxon>Ruixingdingia</taxon>
    </lineage>
</organism>
<dbReference type="PANTHER" id="PTHR21666">
    <property type="entry name" value="PEPTIDASE-RELATED"/>
    <property type="match status" value="1"/>
</dbReference>
<feature type="chain" id="PRO_5045449834" evidence="2">
    <location>
        <begin position="23"/>
        <end position="457"/>
    </location>
</feature>
<dbReference type="Gene3D" id="3.10.450.350">
    <property type="match status" value="2"/>
</dbReference>
<dbReference type="InterPro" id="IPR016047">
    <property type="entry name" value="M23ase_b-sheet_dom"/>
</dbReference>
<evidence type="ECO:0000313" key="4">
    <source>
        <dbReference type="EMBL" id="MDR5654329.1"/>
    </source>
</evidence>
<keyword evidence="1 2" id="KW-0732">Signal</keyword>
<dbReference type="SUPFAM" id="SSF51261">
    <property type="entry name" value="Duplicated hybrid motif"/>
    <property type="match status" value="1"/>
</dbReference>
<dbReference type="CDD" id="cd12797">
    <property type="entry name" value="M23_peptidase"/>
    <property type="match status" value="1"/>
</dbReference>
<evidence type="ECO:0000313" key="5">
    <source>
        <dbReference type="Proteomes" id="UP001247754"/>
    </source>
</evidence>
<protein>
    <submittedName>
        <fullName evidence="4">Peptidoglycan DD-metalloendopeptidase family protein</fullName>
    </submittedName>
</protein>
<evidence type="ECO:0000256" key="2">
    <source>
        <dbReference type="SAM" id="SignalP"/>
    </source>
</evidence>
<feature type="domain" description="M23ase beta-sheet core" evidence="3">
    <location>
        <begin position="314"/>
        <end position="411"/>
    </location>
</feature>
<dbReference type="Pfam" id="PF01551">
    <property type="entry name" value="Peptidase_M23"/>
    <property type="match status" value="1"/>
</dbReference>
<gene>
    <name evidence="4" type="ORF">RGD00_17075</name>
</gene>
<evidence type="ECO:0000259" key="3">
    <source>
        <dbReference type="Pfam" id="PF01551"/>
    </source>
</evidence>
<dbReference type="Gene3D" id="2.70.70.10">
    <property type="entry name" value="Glucose Permease (Domain IIA)"/>
    <property type="match status" value="1"/>
</dbReference>
<comment type="caution">
    <text evidence="4">The sequence shown here is derived from an EMBL/GenBank/DDBJ whole genome shotgun (WGS) entry which is preliminary data.</text>
</comment>
<dbReference type="InterPro" id="IPR050570">
    <property type="entry name" value="Cell_wall_metabolism_enzyme"/>
</dbReference>
<reference evidence="4 5" key="1">
    <citation type="submission" date="2023-09" db="EMBL/GenBank/DDBJ databases">
        <title>Xinfangfangia sedmenti sp. nov., isolated the sedment.</title>
        <authorList>
            <person name="Xu L."/>
        </authorList>
    </citation>
    <scope>NUCLEOTIDE SEQUENCE [LARGE SCALE GENOMIC DNA]</scope>
    <source>
        <strain evidence="4 5">LG-4</strain>
    </source>
</reference>
<evidence type="ECO:0000256" key="1">
    <source>
        <dbReference type="ARBA" id="ARBA00022729"/>
    </source>
</evidence>
<sequence length="457" mass="47802">MKLRYLAVGIVTAGSVSATALALSGTWTRDPVPPGLAEAALWTPEAMPMPASTEAPVLAPTLARSDVAPMVSPPALPSAVVVAPSLPRVEPSLRTWAREIAAGETLDAVLAEAGLDAPVRAEVALALAAEFDLRRLRPGHALSVITTPEGSPRRVVLEVDDGVRIEAVFGVQVATRVVAPDPETVHLAGEARIESSVFAALDAGGIPARFAVDLAQMLGGAVDFRRDLTGGETLRLMWREARIGDDIVGQPDLTFAALDLGDTLFEIVWPEDGSGRATIYRDGVVLRVFAQPVEGARLSSVFGRRTHPVYGDVRMHTGVDFAAARGTPVYATAPGRVSFVGSRGGYGRVVEIAHGSETTTLYAHLSAVPDGLAQGDRVAAGDLIGSVGATGTATGPNLHYEVRVNGRPTDPLSDDRLAEAAERVADDGAALARLGDARARLEERLASALAPNTNERL</sequence>
<dbReference type="Proteomes" id="UP001247754">
    <property type="component" value="Unassembled WGS sequence"/>
</dbReference>
<dbReference type="PANTHER" id="PTHR21666:SF289">
    <property type="entry name" value="L-ALA--D-GLU ENDOPEPTIDASE"/>
    <property type="match status" value="1"/>
</dbReference>
<proteinExistence type="predicted"/>
<accession>A0ABU1FBU2</accession>
<feature type="signal peptide" evidence="2">
    <location>
        <begin position="1"/>
        <end position="22"/>
    </location>
</feature>